<feature type="repeat" description="ANK" evidence="3">
    <location>
        <begin position="236"/>
        <end position="268"/>
    </location>
</feature>
<evidence type="ECO:0000313" key="5">
    <source>
        <dbReference type="Proteomes" id="UP001149090"/>
    </source>
</evidence>
<dbReference type="Proteomes" id="UP001149090">
    <property type="component" value="Unassembled WGS sequence"/>
</dbReference>
<dbReference type="SUPFAM" id="SSF48403">
    <property type="entry name" value="Ankyrin repeat"/>
    <property type="match status" value="1"/>
</dbReference>
<protein>
    <submittedName>
        <fullName evidence="4">Ankyrin repeat ph and sec7 domain containing protein secg-related</fullName>
    </submittedName>
</protein>
<sequence length="388" mass="43689">MGNQNIFKIVENGDISKLQKLLKSNKSKINLNQKNEGIGLLHIATLFGNLQMVEELISNEIDINLTGPAGDTALHLSCRLGKFSISQSLISSGAKTYIKNNGIAPIHDLCNRKKCSLHILKNLIDNGADFNCETRTGWKPIHCASSNSSFKTVKYLILRGTDVNEKDYLGWTPLHYCSQIGDIQKAKILLNEGAEINSCDIDLNTPLHIAISNNVSSGYINFLLSQKADPNHQDKTGWTPMHKAIIRGNVKNLQELIQANANCELANFNGQTPLQIALERGKKLIVKTLKDWTEKNKLNSERIVEIQGIIPSKIPKNKILQHHVKNKLKKLKKIKRNISRSNSHHFDSIKIKNHPIKEKILENEKINYENENEIEIFSSINSTKIEMN</sequence>
<dbReference type="InterPro" id="IPR036770">
    <property type="entry name" value="Ankyrin_rpt-contain_sf"/>
</dbReference>
<dbReference type="Gene3D" id="1.25.40.20">
    <property type="entry name" value="Ankyrin repeat-containing domain"/>
    <property type="match status" value="3"/>
</dbReference>
<feature type="repeat" description="ANK" evidence="3">
    <location>
        <begin position="69"/>
        <end position="101"/>
    </location>
</feature>
<dbReference type="Pfam" id="PF12796">
    <property type="entry name" value="Ank_2"/>
    <property type="match status" value="3"/>
</dbReference>
<dbReference type="PANTHER" id="PTHR24188">
    <property type="entry name" value="ANKYRIN REPEAT PROTEIN"/>
    <property type="match status" value="1"/>
</dbReference>
<feature type="repeat" description="ANK" evidence="3">
    <location>
        <begin position="169"/>
        <end position="201"/>
    </location>
</feature>
<dbReference type="OrthoDB" id="539213at2759"/>
<feature type="repeat" description="ANK" evidence="3">
    <location>
        <begin position="101"/>
        <end position="135"/>
    </location>
</feature>
<feature type="repeat" description="ANK" evidence="3">
    <location>
        <begin position="36"/>
        <end position="68"/>
    </location>
</feature>
<keyword evidence="1" id="KW-0677">Repeat</keyword>
<accession>A0A9Q0R8Z4</accession>
<keyword evidence="2 3" id="KW-0040">ANK repeat</keyword>
<dbReference type="AlphaFoldDB" id="A0A9Q0R8Z4"/>
<dbReference type="PROSITE" id="PS50297">
    <property type="entry name" value="ANK_REP_REGION"/>
    <property type="match status" value="6"/>
</dbReference>
<dbReference type="InterPro" id="IPR002110">
    <property type="entry name" value="Ankyrin_rpt"/>
</dbReference>
<evidence type="ECO:0000256" key="1">
    <source>
        <dbReference type="ARBA" id="ARBA00022737"/>
    </source>
</evidence>
<reference evidence="4" key="1">
    <citation type="submission" date="2022-10" db="EMBL/GenBank/DDBJ databases">
        <title>Novel sulphate-reducing endosymbionts in the free-living metamonad Anaeramoeba.</title>
        <authorList>
            <person name="Jerlstrom-Hultqvist J."/>
            <person name="Cepicka I."/>
            <person name="Gallot-Lavallee L."/>
            <person name="Salas-Leiva D."/>
            <person name="Curtis B.A."/>
            <person name="Zahonova K."/>
            <person name="Pipaliya S."/>
            <person name="Dacks J."/>
            <person name="Roger A.J."/>
        </authorList>
    </citation>
    <scope>NUCLEOTIDE SEQUENCE</scope>
    <source>
        <strain evidence="4">BMAN</strain>
    </source>
</reference>
<organism evidence="4 5">
    <name type="scientific">Anaeramoeba ignava</name>
    <name type="common">Anaerobic marine amoeba</name>
    <dbReference type="NCBI Taxonomy" id="1746090"/>
    <lineage>
        <taxon>Eukaryota</taxon>
        <taxon>Metamonada</taxon>
        <taxon>Anaeramoebidae</taxon>
        <taxon>Anaeramoeba</taxon>
    </lineage>
</organism>
<evidence type="ECO:0000256" key="3">
    <source>
        <dbReference type="PROSITE-ProRule" id="PRU00023"/>
    </source>
</evidence>
<evidence type="ECO:0000256" key="2">
    <source>
        <dbReference type="ARBA" id="ARBA00023043"/>
    </source>
</evidence>
<gene>
    <name evidence="4" type="ORF">M0811_10209</name>
</gene>
<dbReference type="PANTHER" id="PTHR24188:SF29">
    <property type="entry name" value="GH09064P"/>
    <property type="match status" value="1"/>
</dbReference>
<dbReference type="SMART" id="SM00248">
    <property type="entry name" value="ANK"/>
    <property type="match status" value="9"/>
</dbReference>
<evidence type="ECO:0000313" key="4">
    <source>
        <dbReference type="EMBL" id="KAJ5071577.1"/>
    </source>
</evidence>
<dbReference type="PROSITE" id="PS50088">
    <property type="entry name" value="ANK_REPEAT"/>
    <property type="match status" value="7"/>
</dbReference>
<proteinExistence type="predicted"/>
<name>A0A9Q0R8Z4_ANAIG</name>
<dbReference type="EMBL" id="JAPDFW010000087">
    <property type="protein sequence ID" value="KAJ5071577.1"/>
    <property type="molecule type" value="Genomic_DNA"/>
</dbReference>
<comment type="caution">
    <text evidence="4">The sequence shown here is derived from an EMBL/GenBank/DDBJ whole genome shotgun (WGS) entry which is preliminary data.</text>
</comment>
<feature type="repeat" description="ANK" evidence="3">
    <location>
        <begin position="202"/>
        <end position="235"/>
    </location>
</feature>
<keyword evidence="5" id="KW-1185">Reference proteome</keyword>
<feature type="repeat" description="ANK" evidence="3">
    <location>
        <begin position="136"/>
        <end position="168"/>
    </location>
</feature>